<keyword evidence="3 12" id="KW-0436">Ligase</keyword>
<keyword evidence="4 15" id="KW-0479">Metal-binding</keyword>
<evidence type="ECO:0000256" key="3">
    <source>
        <dbReference type="ARBA" id="ARBA00022598"/>
    </source>
</evidence>
<dbReference type="PANTHER" id="PTHR23132">
    <property type="entry name" value="D-ALANINE--D-ALANINE LIGASE"/>
    <property type="match status" value="1"/>
</dbReference>
<name>A0A6N2V221_9FIRM</name>
<keyword evidence="6 16" id="KW-0067">ATP-binding</keyword>
<dbReference type="InterPro" id="IPR013815">
    <property type="entry name" value="ATP_grasp_subdomain_1"/>
</dbReference>
<evidence type="ECO:0000256" key="9">
    <source>
        <dbReference type="ARBA" id="ARBA00022984"/>
    </source>
</evidence>
<feature type="active site" evidence="13">
    <location>
        <position position="191"/>
    </location>
</feature>
<evidence type="ECO:0000256" key="15">
    <source>
        <dbReference type="PIRSR" id="PIRSR039102-3"/>
    </source>
</evidence>
<evidence type="ECO:0000259" key="17">
    <source>
        <dbReference type="PROSITE" id="PS50975"/>
    </source>
</evidence>
<feature type="binding site" evidence="15">
    <location>
        <position position="316"/>
    </location>
    <ligand>
        <name>Mg(2+)</name>
        <dbReference type="ChEBI" id="CHEBI:18420"/>
        <label>2</label>
    </ligand>
</feature>
<comment type="cofactor">
    <cofactor evidence="15">
        <name>Mg(2+)</name>
        <dbReference type="ChEBI" id="CHEBI:18420"/>
    </cofactor>
    <cofactor evidence="15">
        <name>Mn(2+)</name>
        <dbReference type="ChEBI" id="CHEBI:29035"/>
    </cofactor>
    <text evidence="15">Binds 2 magnesium or manganese ions per subunit.</text>
</comment>
<dbReference type="NCBIfam" id="NF002528">
    <property type="entry name" value="PRK01966.1-4"/>
    <property type="match status" value="1"/>
</dbReference>
<dbReference type="Gene3D" id="3.30.470.20">
    <property type="entry name" value="ATP-grasp fold, B domain"/>
    <property type="match status" value="1"/>
</dbReference>
<evidence type="ECO:0000256" key="6">
    <source>
        <dbReference type="ARBA" id="ARBA00022840"/>
    </source>
</evidence>
<keyword evidence="10 15" id="KW-0464">Manganese</keyword>
<keyword evidence="8 12" id="KW-0133">Cell shape</keyword>
<dbReference type="NCBIfam" id="TIGR01205">
    <property type="entry name" value="D_ala_D_alaTIGR"/>
    <property type="match status" value="1"/>
</dbReference>
<dbReference type="GO" id="GO:0005829">
    <property type="term" value="C:cytosol"/>
    <property type="evidence" value="ECO:0007669"/>
    <property type="project" value="TreeGrafter"/>
</dbReference>
<dbReference type="InterPro" id="IPR011095">
    <property type="entry name" value="Dala_Dala_lig_C"/>
</dbReference>
<dbReference type="EMBL" id="CACRSL010000005">
    <property type="protein sequence ID" value="VYT24489.1"/>
    <property type="molecule type" value="Genomic_DNA"/>
</dbReference>
<feature type="binding site" evidence="14">
    <location>
        <begin position="191"/>
        <end position="192"/>
    </location>
    <ligand>
        <name>ATP</name>
        <dbReference type="ChEBI" id="CHEBI:30616"/>
    </ligand>
</feature>
<comment type="pathway">
    <text evidence="12">Cell wall biogenesis; peptidoglycan biosynthesis.</text>
</comment>
<evidence type="ECO:0000256" key="12">
    <source>
        <dbReference type="HAMAP-Rule" id="MF_00047"/>
    </source>
</evidence>
<feature type="binding site" evidence="14">
    <location>
        <begin position="221"/>
        <end position="228"/>
    </location>
    <ligand>
        <name>ATP</name>
        <dbReference type="ChEBI" id="CHEBI:30616"/>
    </ligand>
</feature>
<dbReference type="UniPathway" id="UPA00219"/>
<feature type="binding site" evidence="14">
    <location>
        <begin position="313"/>
        <end position="314"/>
    </location>
    <ligand>
        <name>ATP</name>
        <dbReference type="ChEBI" id="CHEBI:30616"/>
    </ligand>
</feature>
<dbReference type="Gene3D" id="3.30.1490.20">
    <property type="entry name" value="ATP-grasp fold, A domain"/>
    <property type="match status" value="1"/>
</dbReference>
<feature type="binding site" evidence="15">
    <location>
        <position position="301"/>
    </location>
    <ligand>
        <name>Mg(2+)</name>
        <dbReference type="ChEBI" id="CHEBI:18420"/>
        <label>1</label>
    </ligand>
</feature>
<feature type="domain" description="ATP-grasp" evidence="17">
    <location>
        <begin position="143"/>
        <end position="347"/>
    </location>
</feature>
<dbReference type="PROSITE" id="PS00844">
    <property type="entry name" value="DALA_DALA_LIGASE_2"/>
    <property type="match status" value="1"/>
</dbReference>
<evidence type="ECO:0000256" key="1">
    <source>
        <dbReference type="ARBA" id="ARBA00001936"/>
    </source>
</evidence>
<evidence type="ECO:0000256" key="2">
    <source>
        <dbReference type="ARBA" id="ARBA00010871"/>
    </source>
</evidence>
<dbReference type="SUPFAM" id="SSF56059">
    <property type="entry name" value="Glutathione synthetase ATP-binding domain-like"/>
    <property type="match status" value="1"/>
</dbReference>
<dbReference type="GO" id="GO:0008716">
    <property type="term" value="F:D-alanine-D-alanine ligase activity"/>
    <property type="evidence" value="ECO:0007669"/>
    <property type="project" value="UniProtKB-UniRule"/>
</dbReference>
<evidence type="ECO:0000313" key="18">
    <source>
        <dbReference type="EMBL" id="VYT24489.1"/>
    </source>
</evidence>
<dbReference type="GO" id="GO:0071555">
    <property type="term" value="P:cell wall organization"/>
    <property type="evidence" value="ECO:0007669"/>
    <property type="project" value="UniProtKB-KW"/>
</dbReference>
<comment type="catalytic activity">
    <reaction evidence="12">
        <text>2 D-alanine + ATP = D-alanyl-D-alanine + ADP + phosphate + H(+)</text>
        <dbReference type="Rhea" id="RHEA:11224"/>
        <dbReference type="ChEBI" id="CHEBI:15378"/>
        <dbReference type="ChEBI" id="CHEBI:30616"/>
        <dbReference type="ChEBI" id="CHEBI:43474"/>
        <dbReference type="ChEBI" id="CHEBI:57416"/>
        <dbReference type="ChEBI" id="CHEBI:57822"/>
        <dbReference type="ChEBI" id="CHEBI:456216"/>
        <dbReference type="EC" id="6.3.2.4"/>
    </reaction>
</comment>
<feature type="binding site" evidence="15">
    <location>
        <position position="314"/>
    </location>
    <ligand>
        <name>Mg(2+)</name>
        <dbReference type="ChEBI" id="CHEBI:18420"/>
        <label>2</label>
    </ligand>
</feature>
<dbReference type="InterPro" id="IPR005905">
    <property type="entry name" value="D_ala_D_ala"/>
</dbReference>
<keyword evidence="12" id="KW-0963">Cytoplasm</keyword>
<evidence type="ECO:0000256" key="13">
    <source>
        <dbReference type="PIRSR" id="PIRSR039102-1"/>
    </source>
</evidence>
<keyword evidence="7 15" id="KW-0460">Magnesium</keyword>
<keyword evidence="9 12" id="KW-0573">Peptidoglycan synthesis</keyword>
<evidence type="ECO:0000256" key="5">
    <source>
        <dbReference type="ARBA" id="ARBA00022741"/>
    </source>
</evidence>
<reference evidence="18" key="1">
    <citation type="submission" date="2019-11" db="EMBL/GenBank/DDBJ databases">
        <authorList>
            <person name="Feng L."/>
        </authorList>
    </citation>
    <scope>NUCLEOTIDE SEQUENCE</scope>
    <source>
        <strain evidence="18">AundefinedLFYP135</strain>
    </source>
</reference>
<protein>
    <recommendedName>
        <fullName evidence="12">D-alanine--D-alanine ligase</fullName>
        <ecNumber evidence="12">6.3.2.4</ecNumber>
    </recommendedName>
    <alternativeName>
        <fullName evidence="12">D-Ala-D-Ala ligase</fullName>
    </alternativeName>
    <alternativeName>
        <fullName evidence="12">D-alanylalanine synthetase</fullName>
    </alternativeName>
</protein>
<dbReference type="EC" id="6.3.2.4" evidence="12"/>
<dbReference type="PROSITE" id="PS00843">
    <property type="entry name" value="DALA_DALA_LIGASE_1"/>
    <property type="match status" value="1"/>
</dbReference>
<proteinExistence type="inferred from homology"/>
<dbReference type="InterPro" id="IPR011761">
    <property type="entry name" value="ATP-grasp"/>
</dbReference>
<organism evidence="18">
    <name type="scientific">uncultured Anaerotruncus sp</name>
    <dbReference type="NCBI Taxonomy" id="905011"/>
    <lineage>
        <taxon>Bacteria</taxon>
        <taxon>Bacillati</taxon>
        <taxon>Bacillota</taxon>
        <taxon>Clostridia</taxon>
        <taxon>Eubacteriales</taxon>
        <taxon>Oscillospiraceae</taxon>
        <taxon>Anaerotruncus</taxon>
        <taxon>environmental samples</taxon>
    </lineage>
</organism>
<evidence type="ECO:0000256" key="10">
    <source>
        <dbReference type="ARBA" id="ARBA00023211"/>
    </source>
</evidence>
<feature type="active site" evidence="13">
    <location>
        <position position="325"/>
    </location>
</feature>
<comment type="function">
    <text evidence="12">Cell wall formation.</text>
</comment>
<dbReference type="AlphaFoldDB" id="A0A6N2V221"/>
<gene>
    <name evidence="18" type="primary">ddlA</name>
    <name evidence="12" type="synonym">ddl</name>
    <name evidence="18" type="ORF">AULFYP135_02242</name>
</gene>
<dbReference type="Pfam" id="PF01820">
    <property type="entry name" value="Dala_Dala_lig_N"/>
    <property type="match status" value="1"/>
</dbReference>
<dbReference type="Pfam" id="PF07478">
    <property type="entry name" value="Dala_Dala_lig_C"/>
    <property type="match status" value="1"/>
</dbReference>
<dbReference type="InterPro" id="IPR000291">
    <property type="entry name" value="D-Ala_lig_Van_CS"/>
</dbReference>
<evidence type="ECO:0000256" key="11">
    <source>
        <dbReference type="ARBA" id="ARBA00023316"/>
    </source>
</evidence>
<dbReference type="PIRSF" id="PIRSF039102">
    <property type="entry name" value="Ddl/VanB"/>
    <property type="match status" value="1"/>
</dbReference>
<feature type="active site" evidence="13">
    <location>
        <position position="16"/>
    </location>
</feature>
<dbReference type="GO" id="GO:0008360">
    <property type="term" value="P:regulation of cell shape"/>
    <property type="evidence" value="ECO:0007669"/>
    <property type="project" value="UniProtKB-KW"/>
</dbReference>
<dbReference type="InterPro" id="IPR011127">
    <property type="entry name" value="Dala_Dala_lig_N"/>
</dbReference>
<dbReference type="InterPro" id="IPR016185">
    <property type="entry name" value="PreATP-grasp_dom_sf"/>
</dbReference>
<dbReference type="GO" id="GO:0009252">
    <property type="term" value="P:peptidoglycan biosynthetic process"/>
    <property type="evidence" value="ECO:0007669"/>
    <property type="project" value="UniProtKB-UniRule"/>
</dbReference>
<evidence type="ECO:0000256" key="4">
    <source>
        <dbReference type="ARBA" id="ARBA00022723"/>
    </source>
</evidence>
<comment type="cofactor">
    <cofactor evidence="1">
        <name>Mn(2+)</name>
        <dbReference type="ChEBI" id="CHEBI:29035"/>
    </cofactor>
</comment>
<comment type="subcellular location">
    <subcellularLocation>
        <location evidence="12">Cytoplasm</location>
    </subcellularLocation>
</comment>
<evidence type="ECO:0000256" key="16">
    <source>
        <dbReference type="PROSITE-ProRule" id="PRU00409"/>
    </source>
</evidence>
<keyword evidence="11 12" id="KW-0961">Cell wall biogenesis/degradation</keyword>
<dbReference type="Gene3D" id="3.40.50.20">
    <property type="match status" value="1"/>
</dbReference>
<dbReference type="HAMAP" id="MF_00047">
    <property type="entry name" value="Dala_Dala_lig"/>
    <property type="match status" value="1"/>
</dbReference>
<feature type="binding site" evidence="14">
    <location>
        <position position="139"/>
    </location>
    <ligand>
        <name>ATP</name>
        <dbReference type="ChEBI" id="CHEBI:30616"/>
    </ligand>
</feature>
<comment type="similarity">
    <text evidence="2 12">Belongs to the D-alanine--D-alanine ligase family.</text>
</comment>
<feature type="binding site" evidence="14">
    <location>
        <begin position="183"/>
        <end position="185"/>
    </location>
    <ligand>
        <name>ATP</name>
        <dbReference type="ChEBI" id="CHEBI:30616"/>
    </ligand>
</feature>
<dbReference type="GO" id="GO:0046872">
    <property type="term" value="F:metal ion binding"/>
    <property type="evidence" value="ECO:0007669"/>
    <property type="project" value="UniProtKB-KW"/>
</dbReference>
<dbReference type="PANTHER" id="PTHR23132:SF25">
    <property type="entry name" value="D-ALANINE--D-ALANINE LIGASE A"/>
    <property type="match status" value="1"/>
</dbReference>
<evidence type="ECO:0000256" key="8">
    <source>
        <dbReference type="ARBA" id="ARBA00022960"/>
    </source>
</evidence>
<dbReference type="SUPFAM" id="SSF52440">
    <property type="entry name" value="PreATP-grasp domain"/>
    <property type="match status" value="1"/>
</dbReference>
<sequence length="352" mass="38809">MKKITVAVVFGGASTEYEVSLESATSVLRNISHETFDVIMLGITKEGRWLRYTGPVDRIAKNEWQQPQYVTQAFLSPDRSVHGIVEIRDGQATILPVDAVFPVLHGKNGEDGTIQGLLELAGIPYVGCNVCASAVCMDKEMTHTILDYNGIRTAKWHAIKQWELTDFDATEAMLREKLHYPMFIKPANAGSSVGVSKATNKESLRKGLETALQVDSKAIVEECIIGQEVETAVLGNQDPKAALVGEIVPKVEFYDYDAKYKDDSTDLYIPARISDETAGRIKAIALKAYKVLGCMGMTRVDFFIQKDGTIVLNEPNTIPGFTSISMYPKLWIAAGLPYDQLIETLIRLAIGQ</sequence>
<feature type="binding site" evidence="15">
    <location>
        <position position="314"/>
    </location>
    <ligand>
        <name>Mg(2+)</name>
        <dbReference type="ChEBI" id="CHEBI:18420"/>
        <label>1</label>
    </ligand>
</feature>
<dbReference type="PROSITE" id="PS50975">
    <property type="entry name" value="ATP_GRASP"/>
    <property type="match status" value="1"/>
</dbReference>
<dbReference type="FunFam" id="3.30.470.20:FF:000008">
    <property type="entry name" value="D-alanine--D-alanine ligase"/>
    <property type="match status" value="1"/>
</dbReference>
<dbReference type="NCBIfam" id="NF002378">
    <property type="entry name" value="PRK01372.1"/>
    <property type="match status" value="1"/>
</dbReference>
<keyword evidence="5 14" id="KW-0547">Nucleotide-binding</keyword>
<evidence type="ECO:0000256" key="7">
    <source>
        <dbReference type="ARBA" id="ARBA00022842"/>
    </source>
</evidence>
<dbReference type="GO" id="GO:0005524">
    <property type="term" value="F:ATP binding"/>
    <property type="evidence" value="ECO:0007669"/>
    <property type="project" value="UniProtKB-UniRule"/>
</dbReference>
<accession>A0A6N2V221</accession>
<evidence type="ECO:0000256" key="14">
    <source>
        <dbReference type="PIRSR" id="PIRSR039102-2"/>
    </source>
</evidence>